<dbReference type="AlphaFoldDB" id="A0AAJ0CD56"/>
<proteinExistence type="predicted"/>
<feature type="signal peptide" evidence="2">
    <location>
        <begin position="1"/>
        <end position="20"/>
    </location>
</feature>
<feature type="domain" description="DUF7580" evidence="3">
    <location>
        <begin position="197"/>
        <end position="541"/>
    </location>
</feature>
<evidence type="ECO:0000256" key="1">
    <source>
        <dbReference type="SAM" id="MobiDB-lite"/>
    </source>
</evidence>
<dbReference type="InterPro" id="IPR056002">
    <property type="entry name" value="DUF7580"/>
</dbReference>
<dbReference type="SUPFAM" id="SSF53167">
    <property type="entry name" value="Purine and uridine phosphorylases"/>
    <property type="match status" value="1"/>
</dbReference>
<dbReference type="Proteomes" id="UP001251528">
    <property type="component" value="Unassembled WGS sequence"/>
</dbReference>
<dbReference type="InterPro" id="IPR035994">
    <property type="entry name" value="Nucleoside_phosphorylase_sf"/>
</dbReference>
<organism evidence="4 5">
    <name type="scientific">Conoideocrella luteorostrata</name>
    <dbReference type="NCBI Taxonomy" id="1105319"/>
    <lineage>
        <taxon>Eukaryota</taxon>
        <taxon>Fungi</taxon>
        <taxon>Dikarya</taxon>
        <taxon>Ascomycota</taxon>
        <taxon>Pezizomycotina</taxon>
        <taxon>Sordariomycetes</taxon>
        <taxon>Hypocreomycetidae</taxon>
        <taxon>Hypocreales</taxon>
        <taxon>Clavicipitaceae</taxon>
        <taxon>Conoideocrella</taxon>
    </lineage>
</organism>
<protein>
    <recommendedName>
        <fullName evidence="3">DUF7580 domain-containing protein</fullName>
    </recommendedName>
</protein>
<feature type="compositionally biased region" description="Polar residues" evidence="1">
    <location>
        <begin position="576"/>
        <end position="599"/>
    </location>
</feature>
<evidence type="ECO:0000256" key="2">
    <source>
        <dbReference type="SAM" id="SignalP"/>
    </source>
</evidence>
<dbReference type="PANTHER" id="PTHR46082:SF11">
    <property type="entry name" value="AAA+ ATPASE DOMAIN-CONTAINING PROTEIN-RELATED"/>
    <property type="match status" value="1"/>
</dbReference>
<dbReference type="EMBL" id="JASWJB010000450">
    <property type="protein sequence ID" value="KAK2590357.1"/>
    <property type="molecule type" value="Genomic_DNA"/>
</dbReference>
<evidence type="ECO:0000259" key="3">
    <source>
        <dbReference type="Pfam" id="PF24476"/>
    </source>
</evidence>
<evidence type="ECO:0000313" key="4">
    <source>
        <dbReference type="EMBL" id="KAK2590357.1"/>
    </source>
</evidence>
<feature type="region of interest" description="Disordered" evidence="1">
    <location>
        <begin position="880"/>
        <end position="910"/>
    </location>
</feature>
<dbReference type="Gene3D" id="3.40.50.1580">
    <property type="entry name" value="Nucleoside phosphorylase domain"/>
    <property type="match status" value="1"/>
</dbReference>
<keyword evidence="5" id="KW-1185">Reference proteome</keyword>
<dbReference type="PANTHER" id="PTHR46082">
    <property type="entry name" value="ATP/GTP-BINDING PROTEIN-RELATED"/>
    <property type="match status" value="1"/>
</dbReference>
<feature type="region of interest" description="Disordered" evidence="1">
    <location>
        <begin position="570"/>
        <end position="606"/>
    </location>
</feature>
<dbReference type="Pfam" id="PF24476">
    <property type="entry name" value="DUF7580"/>
    <property type="match status" value="1"/>
</dbReference>
<evidence type="ECO:0000313" key="5">
    <source>
        <dbReference type="Proteomes" id="UP001251528"/>
    </source>
</evidence>
<gene>
    <name evidence="4" type="ORF">QQS21_011967</name>
</gene>
<reference evidence="4" key="1">
    <citation type="submission" date="2023-06" db="EMBL/GenBank/DDBJ databases">
        <title>Conoideocrella luteorostrata (Hypocreales: Clavicipitaceae), a potential biocontrol fungus for elongate hemlock scale in United States Christmas tree production areas.</title>
        <authorList>
            <person name="Barrett H."/>
            <person name="Lovett B."/>
            <person name="Macias A.M."/>
            <person name="Stajich J.E."/>
            <person name="Kasson M.T."/>
        </authorList>
    </citation>
    <scope>NUCLEOTIDE SEQUENCE</scope>
    <source>
        <strain evidence="4">ARSEF 14590</strain>
    </source>
</reference>
<dbReference type="InterPro" id="IPR053137">
    <property type="entry name" value="NLR-like"/>
</dbReference>
<accession>A0AAJ0CD56</accession>
<feature type="chain" id="PRO_5042499964" description="DUF7580 domain-containing protein" evidence="2">
    <location>
        <begin position="21"/>
        <end position="910"/>
    </location>
</feature>
<dbReference type="GO" id="GO:0003824">
    <property type="term" value="F:catalytic activity"/>
    <property type="evidence" value="ECO:0007669"/>
    <property type="project" value="InterPro"/>
</dbReference>
<sequence length="910" mass="101676">MWDLVLLGQVIPAFGALARAAIECETLGDDLRKDAEDCYSDIVNIGQAIYMSRGEWAFSLRDEVVARLLDALDTRLPSRWNPFTLTTTSFSVTSAEHSERVRYSKLNDLSNSIASSGLGGFDECLGLPIQPSERQKEYLSLVGREIPLFHKSERQSKKKRNKFLERIKDASRHLLDVYCRDRSGADTQEFSLPQHPSNSIKGRANAVCSLLERHWNCQCHQRAAWRSATREVRVSLIRHQRLAPKVPLSDEKARSCHSSKFEFLFPVCKNIVEWKVTNIEIKKTRSQTAARVDRQVVNNDICRWLLESEGFRVDFLAENDALWHLSPELLESTISQYTTMECLNQLLGDGLAVSDMAKYTPSERLILCYILVNSMLFFYPSSWFQTAWNSDNIYFVRRADSSTLSILTFPYLSIKLQKSQKIQQPTRHHMQYHSHPAILSLGIVLLEIATGARFVRRSREPTGWRQWNSDGQQALQQLQDLEKQSERDRSKRISPAIKKAICSCLMLKPPPDFSSKSLTGEGPIRHYILSSIVQPLALELRDGHKVCLEELDVALMPEMSAENDSAVCYRKKEESSNQQPSSTANSFSVTKSDSKQQGITIPDGRDDPNRYNEYTVAIICALNFEMSAVRYMLDREHGRLLPPGDPNMYVLGELSGHCVVLACLPGNQGKGAAAVVATNIARTFPSIKWRLLVGIGGGVPSDRHDIHLGDVVISMPEGEHGGVVQYDLGKDTEEGFQRKGFLCPPPTILRSAVGMMKSDHLKADNKVEEFLSHMVRKFHRLNIYARPSAGPDILFEPEYPHVLVKCAMKRDQAVQALGDILCFEMEAAGIAAEFSCIVIRGIADYADSHKNDVWHQYAAAAAAACAKELLSYLNAEKKPPFTSGPGSPSGSGTGPVARPASTGAQQGGSW</sequence>
<dbReference type="GO" id="GO:0009116">
    <property type="term" value="P:nucleoside metabolic process"/>
    <property type="evidence" value="ECO:0007669"/>
    <property type="project" value="InterPro"/>
</dbReference>
<keyword evidence="2" id="KW-0732">Signal</keyword>
<comment type="caution">
    <text evidence="4">The sequence shown here is derived from an EMBL/GenBank/DDBJ whole genome shotgun (WGS) entry which is preliminary data.</text>
</comment>
<name>A0AAJ0CD56_9HYPO</name>